<evidence type="ECO:0000313" key="2">
    <source>
        <dbReference type="EMBL" id="CDH43186.1"/>
    </source>
</evidence>
<evidence type="ECO:0000313" key="3">
    <source>
        <dbReference type="Proteomes" id="UP000019184"/>
    </source>
</evidence>
<dbReference type="InterPro" id="IPR004291">
    <property type="entry name" value="Transposase_IS66_central"/>
</dbReference>
<feature type="domain" description="Transposase IS66 central" evidence="1">
    <location>
        <begin position="25"/>
        <end position="99"/>
    </location>
</feature>
<keyword evidence="3" id="KW-1185">Reference proteome</keyword>
<name>A0A7U7G809_9GAMM</name>
<dbReference type="Proteomes" id="UP000019184">
    <property type="component" value="Unassembled WGS sequence"/>
</dbReference>
<dbReference type="PANTHER" id="PTHR33678:SF2">
    <property type="match status" value="1"/>
</dbReference>
<dbReference type="Pfam" id="PF03050">
    <property type="entry name" value="DDE_Tnp_IS66"/>
    <property type="match status" value="1"/>
</dbReference>
<gene>
    <name evidence="2" type="ORF">BN874_1090003</name>
</gene>
<protein>
    <recommendedName>
        <fullName evidence="1">Transposase IS66 central domain-containing protein</fullName>
    </recommendedName>
</protein>
<dbReference type="InterPro" id="IPR052344">
    <property type="entry name" value="Transposase-related"/>
</dbReference>
<evidence type="ECO:0000259" key="1">
    <source>
        <dbReference type="Pfam" id="PF03050"/>
    </source>
</evidence>
<accession>A0A7U7G809</accession>
<reference evidence="2 3" key="1">
    <citation type="journal article" date="2014" name="ISME J.">
        <title>Candidatus Competibacter-lineage genomes retrieved from metagenomes reveal functional metabolic diversity.</title>
        <authorList>
            <person name="McIlroy S.J."/>
            <person name="Albertsen M."/>
            <person name="Andresen E.K."/>
            <person name="Saunders A.M."/>
            <person name="Kristiansen R."/>
            <person name="Stokholm-Bjerregaard M."/>
            <person name="Nielsen K.L."/>
            <person name="Nielsen P.H."/>
        </authorList>
    </citation>
    <scope>NUCLEOTIDE SEQUENCE [LARGE SCALE GENOMIC DNA]</scope>
    <source>
        <strain evidence="2 3">Run_B_J11</strain>
    </source>
</reference>
<organism evidence="2 3">
    <name type="scientific">Candidatus Contendobacter odensis Run_B_J11</name>
    <dbReference type="NCBI Taxonomy" id="1400861"/>
    <lineage>
        <taxon>Bacteria</taxon>
        <taxon>Pseudomonadati</taxon>
        <taxon>Pseudomonadota</taxon>
        <taxon>Gammaproteobacteria</taxon>
        <taxon>Candidatus Competibacteraceae</taxon>
        <taxon>Candidatus Contendibacter</taxon>
    </lineage>
</organism>
<dbReference type="PANTHER" id="PTHR33678">
    <property type="entry name" value="BLL1576 PROTEIN"/>
    <property type="match status" value="1"/>
</dbReference>
<dbReference type="EMBL" id="CBTK010000012">
    <property type="protein sequence ID" value="CDH43186.1"/>
    <property type="molecule type" value="Genomic_DNA"/>
</dbReference>
<proteinExistence type="predicted"/>
<comment type="caution">
    <text evidence="2">The sequence shown here is derived from an EMBL/GenBank/DDBJ whole genome shotgun (WGS) entry which is preliminary data.</text>
</comment>
<sequence length="141" mass="15916">METLIGAVYTAREGPPPVDLFIYHAPTLARLRTACEQHQNSDHAKTRALGVELLNDRDAIFQVVRHPELPLTNNEAERALRHWVILRKLSLGTRTATGSRVFALLASVIDTCRQRGFSPWRYLERAIADRRVGQPLAALPR</sequence>
<dbReference type="AlphaFoldDB" id="A0A7U7G809"/>